<organism evidence="2">
    <name type="scientific">Hexamita inflata</name>
    <dbReference type="NCBI Taxonomy" id="28002"/>
    <lineage>
        <taxon>Eukaryota</taxon>
        <taxon>Metamonada</taxon>
        <taxon>Diplomonadida</taxon>
        <taxon>Hexamitidae</taxon>
        <taxon>Hexamitinae</taxon>
        <taxon>Hexamita</taxon>
    </lineage>
</organism>
<keyword evidence="1" id="KW-1133">Transmembrane helix</keyword>
<sequence length="127" mass="14579">MIPKKPTTFLSNQISHTALSHVTPPHRLSVSSFGLMEFVLEIFLLITAFGWELRVIVLALFLIWSRFKPGNSVINWLSCLRFYGVAFLQKTICTFCCWAFLIPFESPPVWQARVKVGFRSNLSGWIN</sequence>
<evidence type="ECO:0000256" key="1">
    <source>
        <dbReference type="SAM" id="Phobius"/>
    </source>
</evidence>
<dbReference type="EMBL" id="CATOUU010001177">
    <property type="protein sequence ID" value="CAI9977047.1"/>
    <property type="molecule type" value="Genomic_DNA"/>
</dbReference>
<evidence type="ECO:0000313" key="3">
    <source>
        <dbReference type="EMBL" id="CAL5987946.1"/>
    </source>
</evidence>
<dbReference type="AlphaFoldDB" id="A0AA86RI95"/>
<accession>A0AA86RI95</accession>
<comment type="caution">
    <text evidence="2">The sequence shown here is derived from an EMBL/GenBank/DDBJ whole genome shotgun (WGS) entry which is preliminary data.</text>
</comment>
<feature type="transmembrane region" description="Helical" evidence="1">
    <location>
        <begin position="76"/>
        <end position="101"/>
    </location>
</feature>
<keyword evidence="1" id="KW-0472">Membrane</keyword>
<proteinExistence type="predicted"/>
<reference evidence="3 4" key="2">
    <citation type="submission" date="2024-07" db="EMBL/GenBank/DDBJ databases">
        <authorList>
            <person name="Akdeniz Z."/>
        </authorList>
    </citation>
    <scope>NUCLEOTIDE SEQUENCE [LARGE SCALE GENOMIC DNA]</scope>
</reference>
<dbReference type="EMBL" id="CAXDID020000022">
    <property type="protein sequence ID" value="CAL5987946.1"/>
    <property type="molecule type" value="Genomic_DNA"/>
</dbReference>
<feature type="transmembrane region" description="Helical" evidence="1">
    <location>
        <begin position="42"/>
        <end position="64"/>
    </location>
</feature>
<keyword evidence="4" id="KW-1185">Reference proteome</keyword>
<name>A0AA86RI95_9EUKA</name>
<gene>
    <name evidence="3" type="ORF">HINF_LOCUS10129</name>
    <name evidence="2" type="ORF">HINF_LOCUS64692</name>
</gene>
<evidence type="ECO:0000313" key="2">
    <source>
        <dbReference type="EMBL" id="CAI9977047.1"/>
    </source>
</evidence>
<dbReference type="Proteomes" id="UP001642409">
    <property type="component" value="Unassembled WGS sequence"/>
</dbReference>
<protein>
    <submittedName>
        <fullName evidence="3">Hypothetical_protein</fullName>
    </submittedName>
</protein>
<evidence type="ECO:0000313" key="4">
    <source>
        <dbReference type="Proteomes" id="UP001642409"/>
    </source>
</evidence>
<keyword evidence="1" id="KW-0812">Transmembrane</keyword>
<reference evidence="2" key="1">
    <citation type="submission" date="2023-06" db="EMBL/GenBank/DDBJ databases">
        <authorList>
            <person name="Kurt Z."/>
        </authorList>
    </citation>
    <scope>NUCLEOTIDE SEQUENCE</scope>
</reference>